<dbReference type="GO" id="GO:0015421">
    <property type="term" value="F:ABC-type oligopeptide transporter activity"/>
    <property type="evidence" value="ECO:0007669"/>
    <property type="project" value="TreeGrafter"/>
</dbReference>
<protein>
    <submittedName>
        <fullName evidence="13">Leptomycin B resistance protein pmd1</fullName>
    </submittedName>
</protein>
<dbReference type="OrthoDB" id="6500128at2759"/>
<feature type="transmembrane region" description="Helical" evidence="10">
    <location>
        <begin position="264"/>
        <end position="285"/>
    </location>
</feature>
<dbReference type="GO" id="GO:0016887">
    <property type="term" value="F:ATP hydrolysis activity"/>
    <property type="evidence" value="ECO:0007669"/>
    <property type="project" value="InterPro"/>
</dbReference>
<keyword evidence="8 10" id="KW-0472">Membrane</keyword>
<dbReference type="GO" id="GO:0005524">
    <property type="term" value="F:ATP binding"/>
    <property type="evidence" value="ECO:0007669"/>
    <property type="project" value="UniProtKB-KW"/>
</dbReference>
<feature type="region of interest" description="Disordered" evidence="9">
    <location>
        <begin position="1223"/>
        <end position="1248"/>
    </location>
</feature>
<dbReference type="InterPro" id="IPR017871">
    <property type="entry name" value="ABC_transporter-like_CS"/>
</dbReference>
<accession>A0A6A6A6W5</accession>
<feature type="domain" description="ABC transporter" evidence="11">
    <location>
        <begin position="1123"/>
        <end position="1383"/>
    </location>
</feature>
<feature type="transmembrane region" description="Helical" evidence="10">
    <location>
        <begin position="306"/>
        <end position="330"/>
    </location>
</feature>
<dbReference type="PROSITE" id="PS50929">
    <property type="entry name" value="ABC_TM1F"/>
    <property type="match status" value="2"/>
</dbReference>
<evidence type="ECO:0000256" key="7">
    <source>
        <dbReference type="ARBA" id="ARBA00022989"/>
    </source>
</evidence>
<feature type="region of interest" description="Disordered" evidence="9">
    <location>
        <begin position="734"/>
        <end position="775"/>
    </location>
</feature>
<feature type="domain" description="ABC transmembrane type-1" evidence="12">
    <location>
        <begin position="77"/>
        <end position="370"/>
    </location>
</feature>
<feature type="transmembrane region" description="Helical" evidence="10">
    <location>
        <begin position="1025"/>
        <end position="1045"/>
    </location>
</feature>
<feature type="transmembrane region" description="Helical" evidence="10">
    <location>
        <begin position="944"/>
        <end position="962"/>
    </location>
</feature>
<organism evidence="13 14">
    <name type="scientific">Dothidotthia symphoricarpi CBS 119687</name>
    <dbReference type="NCBI Taxonomy" id="1392245"/>
    <lineage>
        <taxon>Eukaryota</taxon>
        <taxon>Fungi</taxon>
        <taxon>Dikarya</taxon>
        <taxon>Ascomycota</taxon>
        <taxon>Pezizomycotina</taxon>
        <taxon>Dothideomycetes</taxon>
        <taxon>Pleosporomycetidae</taxon>
        <taxon>Pleosporales</taxon>
        <taxon>Dothidotthiaceae</taxon>
        <taxon>Dothidotthia</taxon>
    </lineage>
</organism>
<dbReference type="SMART" id="SM00382">
    <property type="entry name" value="AAA"/>
    <property type="match status" value="2"/>
</dbReference>
<keyword evidence="4 10" id="KW-0812">Transmembrane</keyword>
<evidence type="ECO:0000259" key="11">
    <source>
        <dbReference type="PROSITE" id="PS50893"/>
    </source>
</evidence>
<dbReference type="FunFam" id="3.40.50.300:FF:000913">
    <property type="entry name" value="ABC multidrug transporter SitT"/>
    <property type="match status" value="1"/>
</dbReference>
<dbReference type="CDD" id="cd18577">
    <property type="entry name" value="ABC_6TM_Pgp_ABCB1_D1_like"/>
    <property type="match status" value="1"/>
</dbReference>
<evidence type="ECO:0000256" key="6">
    <source>
        <dbReference type="ARBA" id="ARBA00022840"/>
    </source>
</evidence>
<dbReference type="InterPro" id="IPR003439">
    <property type="entry name" value="ABC_transporter-like_ATP-bd"/>
</dbReference>
<dbReference type="InterPro" id="IPR036640">
    <property type="entry name" value="ABC1_TM_sf"/>
</dbReference>
<dbReference type="FunFam" id="3.40.50.300:FF:000604">
    <property type="entry name" value="ABC transporter B family member 28"/>
    <property type="match status" value="1"/>
</dbReference>
<feature type="transmembrane region" description="Helical" evidence="10">
    <location>
        <begin position="795"/>
        <end position="819"/>
    </location>
</feature>
<feature type="region of interest" description="Disordered" evidence="9">
    <location>
        <begin position="487"/>
        <end position="544"/>
    </location>
</feature>
<dbReference type="Gene3D" id="1.20.1560.10">
    <property type="entry name" value="ABC transporter type 1, transmembrane domain"/>
    <property type="match status" value="1"/>
</dbReference>
<feature type="transmembrane region" description="Helical" evidence="10">
    <location>
        <begin position="224"/>
        <end position="244"/>
    </location>
</feature>
<evidence type="ECO:0000256" key="3">
    <source>
        <dbReference type="ARBA" id="ARBA00022448"/>
    </source>
</evidence>
<reference evidence="13" key="1">
    <citation type="journal article" date="2020" name="Stud. Mycol.">
        <title>101 Dothideomycetes genomes: a test case for predicting lifestyles and emergence of pathogens.</title>
        <authorList>
            <person name="Haridas S."/>
            <person name="Albert R."/>
            <person name="Binder M."/>
            <person name="Bloem J."/>
            <person name="Labutti K."/>
            <person name="Salamov A."/>
            <person name="Andreopoulos B."/>
            <person name="Baker S."/>
            <person name="Barry K."/>
            <person name="Bills G."/>
            <person name="Bluhm B."/>
            <person name="Cannon C."/>
            <person name="Castanera R."/>
            <person name="Culley D."/>
            <person name="Daum C."/>
            <person name="Ezra D."/>
            <person name="Gonzalez J."/>
            <person name="Henrissat B."/>
            <person name="Kuo A."/>
            <person name="Liang C."/>
            <person name="Lipzen A."/>
            <person name="Lutzoni F."/>
            <person name="Magnuson J."/>
            <person name="Mondo S."/>
            <person name="Nolan M."/>
            <person name="Ohm R."/>
            <person name="Pangilinan J."/>
            <person name="Park H.-J."/>
            <person name="Ramirez L."/>
            <person name="Alfaro M."/>
            <person name="Sun H."/>
            <person name="Tritt A."/>
            <person name="Yoshinaga Y."/>
            <person name="Zwiers L.-H."/>
            <person name="Turgeon B."/>
            <person name="Goodwin S."/>
            <person name="Spatafora J."/>
            <person name="Crous P."/>
            <person name="Grigoriev I."/>
        </authorList>
    </citation>
    <scope>NUCLEOTIDE SEQUENCE</scope>
    <source>
        <strain evidence="13">CBS 119687</strain>
    </source>
</reference>
<name>A0A6A6A6W5_9PLEO</name>
<comment type="subcellular location">
    <subcellularLocation>
        <location evidence="1">Membrane</location>
        <topology evidence="1">Multi-pass membrane protein</topology>
    </subcellularLocation>
</comment>
<dbReference type="Proteomes" id="UP000799771">
    <property type="component" value="Unassembled WGS sequence"/>
</dbReference>
<evidence type="ECO:0000256" key="1">
    <source>
        <dbReference type="ARBA" id="ARBA00004141"/>
    </source>
</evidence>
<dbReference type="GO" id="GO:0005743">
    <property type="term" value="C:mitochondrial inner membrane"/>
    <property type="evidence" value="ECO:0007669"/>
    <property type="project" value="TreeGrafter"/>
</dbReference>
<dbReference type="PANTHER" id="PTHR43394">
    <property type="entry name" value="ATP-DEPENDENT PERMEASE MDL1, MITOCHONDRIAL"/>
    <property type="match status" value="1"/>
</dbReference>
<dbReference type="RefSeq" id="XP_033522028.1">
    <property type="nucleotide sequence ID" value="XM_033666026.1"/>
</dbReference>
<dbReference type="CDD" id="cd18578">
    <property type="entry name" value="ABC_6TM_Pgp_ABCB1_D2_like"/>
    <property type="match status" value="1"/>
</dbReference>
<evidence type="ECO:0000256" key="10">
    <source>
        <dbReference type="SAM" id="Phobius"/>
    </source>
</evidence>
<feature type="transmembrane region" description="Helical" evidence="10">
    <location>
        <begin position="194"/>
        <end position="217"/>
    </location>
</feature>
<proteinExistence type="inferred from homology"/>
<evidence type="ECO:0000313" key="13">
    <source>
        <dbReference type="EMBL" id="KAF2127639.1"/>
    </source>
</evidence>
<dbReference type="InterPro" id="IPR011527">
    <property type="entry name" value="ABC1_TM_dom"/>
</dbReference>
<feature type="compositionally biased region" description="Polar residues" evidence="9">
    <location>
        <begin position="748"/>
        <end position="766"/>
    </location>
</feature>
<feature type="transmembrane region" description="Helical" evidence="10">
    <location>
        <begin position="839"/>
        <end position="858"/>
    </location>
</feature>
<feature type="transmembrane region" description="Helical" evidence="10">
    <location>
        <begin position="1057"/>
        <end position="1078"/>
    </location>
</feature>
<dbReference type="SUPFAM" id="SSF90123">
    <property type="entry name" value="ABC transporter transmembrane region"/>
    <property type="match status" value="2"/>
</dbReference>
<evidence type="ECO:0000256" key="2">
    <source>
        <dbReference type="ARBA" id="ARBA00007577"/>
    </source>
</evidence>
<dbReference type="FunFam" id="1.20.1560.10:FF:000057">
    <property type="entry name" value="ABC multidrug transporter SitT"/>
    <property type="match status" value="1"/>
</dbReference>
<dbReference type="PROSITE" id="PS00211">
    <property type="entry name" value="ABC_TRANSPORTER_1"/>
    <property type="match status" value="2"/>
</dbReference>
<feature type="transmembrane region" description="Helical" evidence="10">
    <location>
        <begin position="126"/>
        <end position="145"/>
    </location>
</feature>
<feature type="compositionally biased region" description="Acidic residues" evidence="9">
    <location>
        <begin position="1223"/>
        <end position="1234"/>
    </location>
</feature>
<dbReference type="GO" id="GO:0090374">
    <property type="term" value="P:oligopeptide export from mitochondrion"/>
    <property type="evidence" value="ECO:0007669"/>
    <property type="project" value="TreeGrafter"/>
</dbReference>
<feature type="transmembrane region" description="Helical" evidence="10">
    <location>
        <begin position="920"/>
        <end position="938"/>
    </location>
</feature>
<dbReference type="SUPFAM" id="SSF52540">
    <property type="entry name" value="P-loop containing nucleoside triphosphate hydrolases"/>
    <property type="match status" value="3"/>
</dbReference>
<dbReference type="Gene3D" id="3.40.50.300">
    <property type="entry name" value="P-loop containing nucleotide triphosphate hydrolases"/>
    <property type="match status" value="2"/>
</dbReference>
<dbReference type="Pfam" id="PF00664">
    <property type="entry name" value="ABC_membrane"/>
    <property type="match status" value="2"/>
</dbReference>
<evidence type="ECO:0000256" key="8">
    <source>
        <dbReference type="ARBA" id="ARBA00023136"/>
    </source>
</evidence>
<dbReference type="EMBL" id="ML977510">
    <property type="protein sequence ID" value="KAF2127639.1"/>
    <property type="molecule type" value="Genomic_DNA"/>
</dbReference>
<keyword evidence="14" id="KW-1185">Reference proteome</keyword>
<evidence type="ECO:0000259" key="12">
    <source>
        <dbReference type="PROSITE" id="PS50929"/>
    </source>
</evidence>
<evidence type="ECO:0000256" key="4">
    <source>
        <dbReference type="ARBA" id="ARBA00022692"/>
    </source>
</evidence>
<evidence type="ECO:0000256" key="5">
    <source>
        <dbReference type="ARBA" id="ARBA00022741"/>
    </source>
</evidence>
<evidence type="ECO:0000256" key="9">
    <source>
        <dbReference type="SAM" id="MobiDB-lite"/>
    </source>
</evidence>
<keyword evidence="6" id="KW-0067">ATP-binding</keyword>
<dbReference type="Pfam" id="PF00005">
    <property type="entry name" value="ABC_tran"/>
    <property type="match status" value="3"/>
</dbReference>
<feature type="transmembrane region" description="Helical" evidence="10">
    <location>
        <begin position="73"/>
        <end position="97"/>
    </location>
</feature>
<feature type="compositionally biased region" description="Acidic residues" evidence="9">
    <location>
        <begin position="736"/>
        <end position="745"/>
    </location>
</feature>
<dbReference type="PANTHER" id="PTHR43394:SF1">
    <property type="entry name" value="ATP-BINDING CASSETTE SUB-FAMILY B MEMBER 10, MITOCHONDRIAL"/>
    <property type="match status" value="1"/>
</dbReference>
<gene>
    <name evidence="13" type="ORF">P153DRAFT_343877</name>
</gene>
<comment type="similarity">
    <text evidence="2">Belongs to the ABC transporter superfamily. ABCB family. Multidrug resistance exporter (TC 3.A.1.201) subfamily.</text>
</comment>
<keyword evidence="3" id="KW-0813">Transport</keyword>
<keyword evidence="7 10" id="KW-1133">Transmembrane helix</keyword>
<dbReference type="InterPro" id="IPR039421">
    <property type="entry name" value="Type_1_exporter"/>
</dbReference>
<dbReference type="GeneID" id="54406458"/>
<sequence length="1388" mass="150867">MFSKDKVQHPVASVEAGVAAQQAQVVENAVTGKDGVAEAVEEKEHGGTETKKASKGDMVNYFRVLSYGTNLDYFLMAMCCLTAIGSGITMPLMNIVFGQLVGNFTNYFIPGTTVTRNEFQAEINRLALLIVYLFIGKFVLTYIAMLTIRISGLRISAALRLAYLRALFAQPIPLIDTISPGKVSTRITTSSNTIQLAISQHLAMLFQSLAFTIGLYVVAFTKSWLLTLVASAALPFILVVYGMVLPPFIRIHKVTERHVEDASAMAFEMFASVRIVTAFGAEGKLARLHRGMLGKAMDNSKRAAPLTGLMIAPSMMAMYGTFGLTFWYGIKQYSEGRIADVGVITVVLFSVMMAVMNIGRLVAPIIAIAKAGAAATELFTTIDAPVPDTSGVKEPDISADADIVFENVSFSYPSRPNVQILDKLNLTLRAGKVTAIVGPSGSGKSTIVGLVQRWYELLGTTAMVEITDQIGDQVPVDVLAKEEEKPRKFRAFRKAGTPKTGDKNHDNTAKPSHHKKPAKPQNANQKKEPEPDLGPNTCTGSIRTGTTNLRTVDLKWWRSQIGLVQQEPFLFNDTLYNNVAYGLCGTHYEDLPRTQKLAMVEEACREAYADEFICKLPQGYDTLVGESGIRLSGGQRQRIAIARSIIKRPPILILDEATSAIDVRTERVVQKALDRVARGRTTIVIAHRLSTVRRADAIVVLRQGECVEQGTHEELLQIEAGVYRSLVQAQELTTEAQEDDECEEPTTERAQSTTSKAQESSPQNHTSSDDNDTTYKEKGLLRSVGRLVAEQRHHWFLYTLATLGILGAGAVYPLQAYIFANVIQVFVYTGPRLVREGNFWAAMFGVETAGVGLSYYILGTATHLISTHLVRHYRQEYLVNMIRKRIPFFDDPAHSPGSLTARLSSDPTQIQQLMSTEMSLALIAIVNLVGSLILSFVYGWKLSLVGLFSVLPVILTAGYYRMRLEIGFEAMNAKVFENSSQFATEAVGAFRTVLSLIMEDTIGARYEALLAQHVRQAFGSAKYSTLVFAASDSVELACMALTFWYGGTLLAAREYGLVDFFVVYMAVVQGAVAAGTWFSFAPNMAQATGAANRILSMRPPSIPSPPPTNNPLIPNSSPLGPSISIHNLSFTYASRPTPVLSNLTLSIPAGHFAALVGSSGCGKSTLISLLERFYEPTSGTILLDNTPINTHSPSAHRAQISLVSQESALYDGSIAANVALSVDEGDEGDGDGDGDGGGGGGGGDDDKRRLDIEAACRDAQIHDFIASLPEGYNTRLGPKGLSLSGGQRQRVALARALLRRPRLLLLDEATSSLDSESEKLVQGAIERVAGVGRTCTVLAVAHRLATIQQADVIFVLGSGRVLEQGDHQSLLRRRGVYWQMCQAQALDR</sequence>
<feature type="domain" description="ABC transmembrane type-1" evidence="12">
    <location>
        <begin position="800"/>
        <end position="1086"/>
    </location>
</feature>
<dbReference type="InterPro" id="IPR027417">
    <property type="entry name" value="P-loop_NTPase"/>
</dbReference>
<evidence type="ECO:0000313" key="14">
    <source>
        <dbReference type="Proteomes" id="UP000799771"/>
    </source>
</evidence>
<keyword evidence="5" id="KW-0547">Nucleotide-binding</keyword>
<dbReference type="InterPro" id="IPR003593">
    <property type="entry name" value="AAA+_ATPase"/>
</dbReference>
<dbReference type="PROSITE" id="PS50893">
    <property type="entry name" value="ABC_TRANSPORTER_2"/>
    <property type="match status" value="2"/>
</dbReference>
<feature type="domain" description="ABC transporter" evidence="11">
    <location>
        <begin position="403"/>
        <end position="728"/>
    </location>
</feature>
<feature type="transmembrane region" description="Helical" evidence="10">
    <location>
        <begin position="342"/>
        <end position="363"/>
    </location>
</feature>